<gene>
    <name evidence="2" type="ORF">BsIDN1_42850</name>
</gene>
<sequence>MTTPSMEDYIEQIYMLIEDKGYARVSDIAEALAVHPSSVTKKMFRS</sequence>
<dbReference type="EMBL" id="AP021906">
    <property type="protein sequence ID" value="BBP90667.1"/>
    <property type="molecule type" value="Genomic_DNA"/>
</dbReference>
<dbReference type="InterPro" id="IPR036390">
    <property type="entry name" value="WH_DNA-bd_sf"/>
</dbReference>
<dbReference type="GO" id="GO:0003677">
    <property type="term" value="F:DNA binding"/>
    <property type="evidence" value="ECO:0007669"/>
    <property type="project" value="InterPro"/>
</dbReference>
<dbReference type="AlphaFoldDB" id="A0A5S9MAZ1"/>
<organism evidence="2 3">
    <name type="scientific">Bacillus safensis</name>
    <dbReference type="NCBI Taxonomy" id="561879"/>
    <lineage>
        <taxon>Bacteria</taxon>
        <taxon>Bacillati</taxon>
        <taxon>Bacillota</taxon>
        <taxon>Bacilli</taxon>
        <taxon>Bacillales</taxon>
        <taxon>Bacillaceae</taxon>
        <taxon>Bacillus</taxon>
    </lineage>
</organism>
<evidence type="ECO:0000313" key="3">
    <source>
        <dbReference type="Proteomes" id="UP000464658"/>
    </source>
</evidence>
<dbReference type="Gene3D" id="1.10.10.10">
    <property type="entry name" value="Winged helix-like DNA-binding domain superfamily/Winged helix DNA-binding domain"/>
    <property type="match status" value="1"/>
</dbReference>
<accession>A0A5S9MAZ1</accession>
<reference evidence="2 3" key="1">
    <citation type="submission" date="2019-12" db="EMBL/GenBank/DDBJ databases">
        <title>Full genome sequence of a Bacillus safensis strain isolated from commercially available natto in Indonesia.</title>
        <authorList>
            <person name="Yoshida M."/>
            <person name="Uomi M."/>
            <person name="Waturangi D."/>
            <person name="Ekaputri J.J."/>
            <person name="Setiamarga D.H.E."/>
        </authorList>
    </citation>
    <scope>NUCLEOTIDE SEQUENCE [LARGE SCALE GENOMIC DNA]</scope>
    <source>
        <strain evidence="2 3">IDN1</strain>
    </source>
</reference>
<dbReference type="SUPFAM" id="SSF46785">
    <property type="entry name" value="Winged helix' DNA-binding domain"/>
    <property type="match status" value="1"/>
</dbReference>
<evidence type="ECO:0000259" key="1">
    <source>
        <dbReference type="PROSITE" id="PS50944"/>
    </source>
</evidence>
<dbReference type="PROSITE" id="PS50944">
    <property type="entry name" value="HTH_DTXR"/>
    <property type="match status" value="1"/>
</dbReference>
<evidence type="ECO:0000313" key="2">
    <source>
        <dbReference type="EMBL" id="BBP90667.1"/>
    </source>
</evidence>
<dbReference type="InterPro" id="IPR036388">
    <property type="entry name" value="WH-like_DNA-bd_sf"/>
</dbReference>
<proteinExistence type="predicted"/>
<feature type="domain" description="HTH dtxR-type" evidence="1">
    <location>
        <begin position="1"/>
        <end position="46"/>
    </location>
</feature>
<dbReference type="InterPro" id="IPR022687">
    <property type="entry name" value="HTH_DTXR"/>
</dbReference>
<name>A0A5S9MAZ1_BACIA</name>
<dbReference type="Pfam" id="PF01325">
    <property type="entry name" value="Fe_dep_repress"/>
    <property type="match status" value="1"/>
</dbReference>
<dbReference type="Proteomes" id="UP000464658">
    <property type="component" value="Chromosome"/>
</dbReference>
<protein>
    <recommendedName>
        <fullName evidence="1">HTH dtxR-type domain-containing protein</fullName>
    </recommendedName>
</protein>